<proteinExistence type="predicted"/>
<comment type="caution">
    <text evidence="2">The sequence shown here is derived from an EMBL/GenBank/DDBJ whole genome shotgun (WGS) entry which is preliminary data.</text>
</comment>
<feature type="transmembrane region" description="Helical" evidence="1">
    <location>
        <begin position="181"/>
        <end position="200"/>
    </location>
</feature>
<evidence type="ECO:0000313" key="2">
    <source>
        <dbReference type="EMBL" id="MCO8270288.1"/>
    </source>
</evidence>
<keyword evidence="1" id="KW-1133">Transmembrane helix</keyword>
<feature type="transmembrane region" description="Helical" evidence="1">
    <location>
        <begin position="143"/>
        <end position="161"/>
    </location>
</feature>
<reference evidence="2 3" key="1">
    <citation type="submission" date="2022-06" db="EMBL/GenBank/DDBJ databases">
        <title>New Species of the Genus Actinoplanes, ActinopZanes ferrugineus.</title>
        <authorList>
            <person name="Ding P."/>
        </authorList>
    </citation>
    <scope>NUCLEOTIDE SEQUENCE [LARGE SCALE GENOMIC DNA]</scope>
    <source>
        <strain evidence="2 3">TRM88003</strain>
    </source>
</reference>
<dbReference type="EMBL" id="JAMYJR010000003">
    <property type="protein sequence ID" value="MCO8270288.1"/>
    <property type="molecule type" value="Genomic_DNA"/>
</dbReference>
<evidence type="ECO:0000256" key="1">
    <source>
        <dbReference type="SAM" id="Phobius"/>
    </source>
</evidence>
<protein>
    <recommendedName>
        <fullName evidence="4">ABC transporter permease</fullName>
    </recommendedName>
</protein>
<feature type="transmembrane region" description="Helical" evidence="1">
    <location>
        <begin position="121"/>
        <end position="138"/>
    </location>
</feature>
<keyword evidence="3" id="KW-1185">Reference proteome</keyword>
<name>A0ABT1DHG9_9ACTN</name>
<sequence length="205" mass="21019">MTATARPGAPAELITSVHAELHKLGTLPSLRWAAGLTWAATVLLALAAHRAAPAADPVATALRWTQAGFLVFGVLTATQEYESGGQIRATLLAVPRRFALAAAKATALIVAAAVLTLPTGTAYPISVALVGAGLGWLLRNALAAVATGLTLYLIACPVALSRWPAAANWLPDTALLDPGRGAAAAVLWPLALAVGASLSFRWRHA</sequence>
<keyword evidence="1" id="KW-0472">Membrane</keyword>
<feature type="transmembrane region" description="Helical" evidence="1">
    <location>
        <begin position="98"/>
        <end position="115"/>
    </location>
</feature>
<keyword evidence="1" id="KW-0812">Transmembrane</keyword>
<organism evidence="2 3">
    <name type="scientific">Paractinoplanes aksuensis</name>
    <dbReference type="NCBI Taxonomy" id="2939490"/>
    <lineage>
        <taxon>Bacteria</taxon>
        <taxon>Bacillati</taxon>
        <taxon>Actinomycetota</taxon>
        <taxon>Actinomycetes</taxon>
        <taxon>Micromonosporales</taxon>
        <taxon>Micromonosporaceae</taxon>
        <taxon>Paractinoplanes</taxon>
    </lineage>
</organism>
<dbReference type="Proteomes" id="UP001523369">
    <property type="component" value="Unassembled WGS sequence"/>
</dbReference>
<accession>A0ABT1DHG9</accession>
<gene>
    <name evidence="2" type="ORF">M1L60_06725</name>
</gene>
<evidence type="ECO:0000313" key="3">
    <source>
        <dbReference type="Proteomes" id="UP001523369"/>
    </source>
</evidence>
<evidence type="ECO:0008006" key="4">
    <source>
        <dbReference type="Google" id="ProtNLM"/>
    </source>
</evidence>
<dbReference type="RefSeq" id="WP_253236403.1">
    <property type="nucleotide sequence ID" value="NZ_JAMYJR010000003.1"/>
</dbReference>